<dbReference type="STRING" id="177437.HRM2_09170"/>
<keyword evidence="2" id="KW-1185">Reference proteome</keyword>
<name>C0QKF9_DESAH</name>
<dbReference type="RefSeq" id="WP_012663270.1">
    <property type="nucleotide sequence ID" value="NC_012108.1"/>
</dbReference>
<sequence>MIKIGFIRFPQEMADQVADCYTRLPQAPKEVKIKETYVYDESGEDARAFSIFEYRTAHKALAAEYLETRYQLFSKIPGLTYSIENWLSVGDALAVVGTGDFNSHFSIHG</sequence>
<proteinExistence type="predicted"/>
<evidence type="ECO:0000313" key="2">
    <source>
        <dbReference type="Proteomes" id="UP000000442"/>
    </source>
</evidence>
<evidence type="ECO:0000313" key="1">
    <source>
        <dbReference type="EMBL" id="ACN14030.1"/>
    </source>
</evidence>
<dbReference type="EMBL" id="CP001087">
    <property type="protein sequence ID" value="ACN14030.1"/>
    <property type="molecule type" value="Genomic_DNA"/>
</dbReference>
<dbReference type="AlphaFoldDB" id="C0QKF9"/>
<dbReference type="HOGENOM" id="CLU_2179548_0_0_7"/>
<dbReference type="KEGG" id="dat:HRM2_09170"/>
<protein>
    <recommendedName>
        <fullName evidence="3">ABM domain-containing protein</fullName>
    </recommendedName>
</protein>
<gene>
    <name evidence="1" type="ordered locus">HRM2_09170</name>
</gene>
<accession>C0QKF9</accession>
<dbReference type="Proteomes" id="UP000000442">
    <property type="component" value="Chromosome"/>
</dbReference>
<evidence type="ECO:0008006" key="3">
    <source>
        <dbReference type="Google" id="ProtNLM"/>
    </source>
</evidence>
<dbReference type="OrthoDB" id="5420349at2"/>
<organism evidence="1 2">
    <name type="scientific">Desulforapulum autotrophicum (strain ATCC 43914 / DSM 3382 / VKM B-1955 / HRM2)</name>
    <name type="common">Desulfobacterium autotrophicum</name>
    <dbReference type="NCBI Taxonomy" id="177437"/>
    <lineage>
        <taxon>Bacteria</taxon>
        <taxon>Pseudomonadati</taxon>
        <taxon>Thermodesulfobacteriota</taxon>
        <taxon>Desulfobacteria</taxon>
        <taxon>Desulfobacterales</taxon>
        <taxon>Desulfobacteraceae</taxon>
        <taxon>Desulforapulum</taxon>
    </lineage>
</organism>
<reference evidence="1 2" key="1">
    <citation type="journal article" date="2009" name="Environ. Microbiol.">
        <title>Genome sequence of Desulfobacterium autotrophicum HRM2, a marine sulfate reducer oxidizing organic carbon completely to carbon dioxide.</title>
        <authorList>
            <person name="Strittmatter A.W."/>
            <person name="Liesegang H."/>
            <person name="Rabus R."/>
            <person name="Decker I."/>
            <person name="Amann J."/>
            <person name="Andres S."/>
            <person name="Henne A."/>
            <person name="Fricke W.F."/>
            <person name="Martinez-Arias R."/>
            <person name="Bartels D."/>
            <person name="Goesmann A."/>
            <person name="Krause L."/>
            <person name="Puehler A."/>
            <person name="Klenk H.P."/>
            <person name="Richter M."/>
            <person name="Schuler M."/>
            <person name="Gloeckner F.O."/>
            <person name="Meyerdierks A."/>
            <person name="Gottschalk G."/>
            <person name="Amann R."/>
        </authorList>
    </citation>
    <scope>NUCLEOTIDE SEQUENCE [LARGE SCALE GENOMIC DNA]</scope>
    <source>
        <strain evidence="2">ATCC 43914 / DSM 3382 / HRM2</strain>
    </source>
</reference>